<dbReference type="GO" id="GO:0003677">
    <property type="term" value="F:DNA binding"/>
    <property type="evidence" value="ECO:0007669"/>
    <property type="project" value="InterPro"/>
</dbReference>
<dbReference type="GeneID" id="110292457"/>
<evidence type="ECO:0000256" key="2">
    <source>
        <dbReference type="ARBA" id="ARBA00023242"/>
    </source>
</evidence>
<dbReference type="InterPro" id="IPR004865">
    <property type="entry name" value="HSR_dom"/>
</dbReference>
<protein>
    <submittedName>
        <fullName evidence="8">Interferon-induced protein 75 isoform X1</fullName>
    </submittedName>
</protein>
<dbReference type="FunFam" id="3.10.390.10:FF:000004">
    <property type="entry name" value="Deformed epidermal autoregulatory factor 1"/>
    <property type="match status" value="1"/>
</dbReference>
<dbReference type="PROSITE" id="PS50864">
    <property type="entry name" value="SAND"/>
    <property type="match status" value="1"/>
</dbReference>
<dbReference type="InterPro" id="IPR043563">
    <property type="entry name" value="Sp110/Sp140/Sp140L-like"/>
</dbReference>
<dbReference type="RefSeq" id="XP_029330706.1">
    <property type="nucleotide sequence ID" value="XM_029474846.1"/>
</dbReference>
<dbReference type="PANTHER" id="PTHR46386">
    <property type="entry name" value="NUCLEAR BODY PROTEIN SP140"/>
    <property type="match status" value="1"/>
</dbReference>
<dbReference type="CTD" id="3431"/>
<feature type="region of interest" description="Disordered" evidence="3">
    <location>
        <begin position="278"/>
        <end position="333"/>
    </location>
</feature>
<dbReference type="InterPro" id="IPR010919">
    <property type="entry name" value="SAND-like_dom_sf"/>
</dbReference>
<feature type="chain" id="PRO_5028088805" evidence="4">
    <location>
        <begin position="20"/>
        <end position="559"/>
    </location>
</feature>
<feature type="region of interest" description="Disordered" evidence="3">
    <location>
        <begin position="426"/>
        <end position="461"/>
    </location>
</feature>
<evidence type="ECO:0000256" key="3">
    <source>
        <dbReference type="SAM" id="MobiDB-lite"/>
    </source>
</evidence>
<feature type="domain" description="SAND" evidence="5">
    <location>
        <begin position="467"/>
        <end position="548"/>
    </location>
</feature>
<dbReference type="PROSITE" id="PS51414">
    <property type="entry name" value="HSR"/>
    <property type="match status" value="1"/>
</dbReference>
<dbReference type="Pfam" id="PF01342">
    <property type="entry name" value="SAND"/>
    <property type="match status" value="1"/>
</dbReference>
<dbReference type="Pfam" id="PF03172">
    <property type="entry name" value="HSR"/>
    <property type="match status" value="1"/>
</dbReference>
<sequence length="559" mass="62592">MGALHLFCTTVALTWNAHSHSPDSPRDFQVSITSGPDWAVRLFQEGSRNPLTNPGRTRENPWQSPASRLWGQCPVPIPKVGPCKCPRWAVPSSSSNTCLTMELLGKRKMFTLTKALEKALLQHFIYMKVNIAYAINKPFPFFEALRDNSFITERMYKESLEACQNLVPLSKVVHNILTSLEQTFQPSVLLTLFSQVNLREYPSLVAIFRSFRNVGYTYEEKNRPPPTLLEDLANPAEGCSLQTLLPPPRPQLSLPSHLSSAPRVCDPRATAQPITEILDEQPSPSPQAVPLPGCIQEGKTTPVSSRDHQRKDKEDSREMLHSPSGPESVVKDDSPAANDLEMAQEVLCTPANKKARRKKRLNWSNSKRRRQKKKPRQDEMMAGVASPGHGVQEKIKAVVSRRTLWKDDSSTNVKEVTKTLRARMRCAQTSNSQEISKEASKTSGRKRHGKRTSTAGKTTQVPEKTKNDAVDFLSPTFPVTCGKANGTLFQEKLKQGVSKKCIQNEAGDWLTVKEFLNEGRRATSKDWKKAIRCNGETLRQLEQKGLLFCTKSKPQKKGA</sequence>
<dbReference type="PANTHER" id="PTHR46386:SF7">
    <property type="entry name" value="SP110 NUCLEAR BODY PROTEIN"/>
    <property type="match status" value="1"/>
</dbReference>
<accession>A0A6P7QYI0</accession>
<dbReference type="SMART" id="SM00258">
    <property type="entry name" value="SAND"/>
    <property type="match status" value="1"/>
</dbReference>
<feature type="compositionally biased region" description="Low complexity" evidence="3">
    <location>
        <begin position="251"/>
        <end position="262"/>
    </location>
</feature>
<proteinExistence type="predicted"/>
<feature type="compositionally biased region" description="Polar residues" evidence="3">
    <location>
        <begin position="452"/>
        <end position="461"/>
    </location>
</feature>
<dbReference type="InterPro" id="IPR000770">
    <property type="entry name" value="SAND_dom"/>
</dbReference>
<evidence type="ECO:0000259" key="6">
    <source>
        <dbReference type="PROSITE" id="PS51414"/>
    </source>
</evidence>
<dbReference type="AlphaFoldDB" id="A0A6P7QYI0"/>
<evidence type="ECO:0000256" key="1">
    <source>
        <dbReference type="ARBA" id="ARBA00022553"/>
    </source>
</evidence>
<keyword evidence="2" id="KW-0539">Nucleus</keyword>
<evidence type="ECO:0000259" key="5">
    <source>
        <dbReference type="PROSITE" id="PS50864"/>
    </source>
</evidence>
<feature type="compositionally biased region" description="Basic and acidic residues" evidence="3">
    <location>
        <begin position="305"/>
        <end position="320"/>
    </location>
</feature>
<feature type="signal peptide" evidence="4">
    <location>
        <begin position="1"/>
        <end position="19"/>
    </location>
</feature>
<organism evidence="7 8">
    <name type="scientific">Mus caroli</name>
    <name type="common">Ryukyu mouse</name>
    <name type="synonym">Ricefield mouse</name>
    <dbReference type="NCBI Taxonomy" id="10089"/>
    <lineage>
        <taxon>Eukaryota</taxon>
        <taxon>Metazoa</taxon>
        <taxon>Chordata</taxon>
        <taxon>Craniata</taxon>
        <taxon>Vertebrata</taxon>
        <taxon>Euteleostomi</taxon>
        <taxon>Mammalia</taxon>
        <taxon>Eutheria</taxon>
        <taxon>Euarchontoglires</taxon>
        <taxon>Glires</taxon>
        <taxon>Rodentia</taxon>
        <taxon>Myomorpha</taxon>
        <taxon>Muroidea</taxon>
        <taxon>Muridae</taxon>
        <taxon>Murinae</taxon>
        <taxon>Mus</taxon>
        <taxon>Mus</taxon>
    </lineage>
</organism>
<feature type="compositionally biased region" description="Basic residues" evidence="3">
    <location>
        <begin position="353"/>
        <end position="375"/>
    </location>
</feature>
<dbReference type="SUPFAM" id="SSF63763">
    <property type="entry name" value="SAND domain-like"/>
    <property type="match status" value="1"/>
</dbReference>
<keyword evidence="1" id="KW-0597">Phosphoprotein</keyword>
<keyword evidence="4" id="KW-0732">Signal</keyword>
<gene>
    <name evidence="8" type="primary">Sp110</name>
</gene>
<feature type="domain" description="HSR" evidence="6">
    <location>
        <begin position="100"/>
        <end position="216"/>
    </location>
</feature>
<evidence type="ECO:0000313" key="8">
    <source>
        <dbReference type="RefSeq" id="XP_029330706.1"/>
    </source>
</evidence>
<reference evidence="8" key="1">
    <citation type="submission" date="2025-08" db="UniProtKB">
        <authorList>
            <consortium name="RefSeq"/>
        </authorList>
    </citation>
    <scope>IDENTIFICATION</scope>
</reference>
<feature type="region of interest" description="Disordered" evidence="3">
    <location>
        <begin position="350"/>
        <end position="391"/>
    </location>
</feature>
<name>A0A6P7QYI0_MUSCR</name>
<evidence type="ECO:0000256" key="4">
    <source>
        <dbReference type="SAM" id="SignalP"/>
    </source>
</evidence>
<feature type="region of interest" description="Disordered" evidence="3">
    <location>
        <begin position="239"/>
        <end position="264"/>
    </location>
</feature>
<dbReference type="Proteomes" id="UP000515126">
    <property type="component" value="Chromosome 1"/>
</dbReference>
<evidence type="ECO:0000313" key="7">
    <source>
        <dbReference type="Proteomes" id="UP000515126"/>
    </source>
</evidence>
<dbReference type="Gene3D" id="3.10.390.10">
    <property type="entry name" value="SAND domain-like"/>
    <property type="match status" value="1"/>
</dbReference>
<keyword evidence="7" id="KW-1185">Reference proteome</keyword>
<dbReference type="GO" id="GO:0005634">
    <property type="term" value="C:nucleus"/>
    <property type="evidence" value="ECO:0007669"/>
    <property type="project" value="InterPro"/>
</dbReference>
<dbReference type="GO" id="GO:0000981">
    <property type="term" value="F:DNA-binding transcription factor activity, RNA polymerase II-specific"/>
    <property type="evidence" value="ECO:0007669"/>
    <property type="project" value="TreeGrafter"/>
</dbReference>